<evidence type="ECO:0000313" key="2">
    <source>
        <dbReference type="EMBL" id="PWS32338.1"/>
    </source>
</evidence>
<comment type="caution">
    <text evidence="2">The sequence shown here is derived from an EMBL/GenBank/DDBJ whole genome shotgun (WGS) entry which is preliminary data.</text>
</comment>
<proteinExistence type="predicted"/>
<dbReference type="GO" id="GO:0006313">
    <property type="term" value="P:DNA transposition"/>
    <property type="evidence" value="ECO:0007669"/>
    <property type="project" value="InterPro"/>
</dbReference>
<dbReference type="PANTHER" id="PTHR33360:SF2">
    <property type="entry name" value="TRANSPOSASE FOR INSERTION SEQUENCE ELEMENT IS200"/>
    <property type="match status" value="1"/>
</dbReference>
<dbReference type="RefSeq" id="WP_109929781.1">
    <property type="nucleotide sequence ID" value="NZ_QGNY01000003.1"/>
</dbReference>
<organism evidence="2 3">
    <name type="scientific">Pedobacter paludis</name>
    <dbReference type="NCBI Taxonomy" id="2203212"/>
    <lineage>
        <taxon>Bacteria</taxon>
        <taxon>Pseudomonadati</taxon>
        <taxon>Bacteroidota</taxon>
        <taxon>Sphingobacteriia</taxon>
        <taxon>Sphingobacteriales</taxon>
        <taxon>Sphingobacteriaceae</taxon>
        <taxon>Pedobacter</taxon>
    </lineage>
</organism>
<dbReference type="Pfam" id="PF01797">
    <property type="entry name" value="Y1_Tnp"/>
    <property type="match status" value="1"/>
</dbReference>
<protein>
    <submittedName>
        <fullName evidence="2">IS200/IS605 family transposase</fullName>
    </submittedName>
</protein>
<evidence type="ECO:0000313" key="3">
    <source>
        <dbReference type="Proteomes" id="UP000245391"/>
    </source>
</evidence>
<name>A0A317F4C2_9SPHI</name>
<dbReference type="SUPFAM" id="SSF143422">
    <property type="entry name" value="Transposase IS200-like"/>
    <property type="match status" value="1"/>
</dbReference>
<dbReference type="EMBL" id="QGNY01000003">
    <property type="protein sequence ID" value="PWS32338.1"/>
    <property type="molecule type" value="Genomic_DNA"/>
</dbReference>
<keyword evidence="3" id="KW-1185">Reference proteome</keyword>
<feature type="domain" description="Transposase IS200-like" evidence="1">
    <location>
        <begin position="5"/>
        <end position="119"/>
    </location>
</feature>
<reference evidence="3" key="1">
    <citation type="submission" date="2018-05" db="EMBL/GenBank/DDBJ databases">
        <title>Pedobacter paludis sp. nov., isolated from wetland soil.</title>
        <authorList>
            <person name="Zhang Y."/>
        </authorList>
    </citation>
    <scope>NUCLEOTIDE SEQUENCE [LARGE SCALE GENOMIC DNA]</scope>
    <source>
        <strain evidence="3">R-8</strain>
    </source>
</reference>
<dbReference type="SMART" id="SM01321">
    <property type="entry name" value="Y1_Tnp"/>
    <property type="match status" value="1"/>
</dbReference>
<accession>A0A317F4C2</accession>
<dbReference type="PANTHER" id="PTHR33360">
    <property type="entry name" value="TRANSPOSASE FOR INSERTION SEQUENCE ELEMENT IS200"/>
    <property type="match status" value="1"/>
</dbReference>
<dbReference type="OrthoDB" id="9797997at2"/>
<evidence type="ECO:0000259" key="1">
    <source>
        <dbReference type="SMART" id="SM01321"/>
    </source>
</evidence>
<dbReference type="GO" id="GO:0003677">
    <property type="term" value="F:DNA binding"/>
    <property type="evidence" value="ECO:0007669"/>
    <property type="project" value="InterPro"/>
</dbReference>
<dbReference type="InterPro" id="IPR036515">
    <property type="entry name" value="Transposase_17_sf"/>
</dbReference>
<sequence>MPNTYTQLHIQFVFAVKYRESLISKEWKDRLLQYITGIFQNNNHKVLQINCMPDHIHIFIGMRPHQSVSSLIQNVKTESSKWVNEQGFNKQKFSWQEGYGAFSYSKSHVNNVIKYIQDQENHHKKKTFLDEYEEFLKAFEIDYDKHFIFKPLE</sequence>
<dbReference type="AlphaFoldDB" id="A0A317F4C2"/>
<dbReference type="Gene3D" id="3.30.70.1290">
    <property type="entry name" value="Transposase IS200-like"/>
    <property type="match status" value="1"/>
</dbReference>
<dbReference type="InterPro" id="IPR002686">
    <property type="entry name" value="Transposase_17"/>
</dbReference>
<dbReference type="NCBIfam" id="NF033573">
    <property type="entry name" value="transpos_IS200"/>
    <property type="match status" value="1"/>
</dbReference>
<dbReference type="Proteomes" id="UP000245391">
    <property type="component" value="Unassembled WGS sequence"/>
</dbReference>
<gene>
    <name evidence="2" type="primary">tnpA</name>
    <name evidence="2" type="ORF">DF947_09855</name>
</gene>
<dbReference type="GO" id="GO:0004803">
    <property type="term" value="F:transposase activity"/>
    <property type="evidence" value="ECO:0007669"/>
    <property type="project" value="InterPro"/>
</dbReference>